<evidence type="ECO:0000313" key="2">
    <source>
        <dbReference type="Proteomes" id="UP000799118"/>
    </source>
</evidence>
<dbReference type="OrthoDB" id="2822817at2759"/>
<feature type="non-terminal residue" evidence="1">
    <location>
        <position position="1"/>
    </location>
</feature>
<gene>
    <name evidence="1" type="ORF">BT96DRAFT_844686</name>
</gene>
<dbReference type="Proteomes" id="UP000799118">
    <property type="component" value="Unassembled WGS sequence"/>
</dbReference>
<keyword evidence="2" id="KW-1185">Reference proteome</keyword>
<evidence type="ECO:0000313" key="1">
    <source>
        <dbReference type="EMBL" id="KAE9383036.1"/>
    </source>
</evidence>
<proteinExistence type="predicted"/>
<protein>
    <submittedName>
        <fullName evidence="1">Uncharacterized protein</fullName>
    </submittedName>
</protein>
<name>A0A6A4GC01_9AGAR</name>
<dbReference type="AlphaFoldDB" id="A0A6A4GC01"/>
<organism evidence="1 2">
    <name type="scientific">Gymnopus androsaceus JB14</name>
    <dbReference type="NCBI Taxonomy" id="1447944"/>
    <lineage>
        <taxon>Eukaryota</taxon>
        <taxon>Fungi</taxon>
        <taxon>Dikarya</taxon>
        <taxon>Basidiomycota</taxon>
        <taxon>Agaricomycotina</taxon>
        <taxon>Agaricomycetes</taxon>
        <taxon>Agaricomycetidae</taxon>
        <taxon>Agaricales</taxon>
        <taxon>Marasmiineae</taxon>
        <taxon>Omphalotaceae</taxon>
        <taxon>Gymnopus</taxon>
    </lineage>
</organism>
<reference evidence="1" key="1">
    <citation type="journal article" date="2019" name="Environ. Microbiol.">
        <title>Fungal ecological strategies reflected in gene transcription - a case study of two litter decomposers.</title>
        <authorList>
            <person name="Barbi F."/>
            <person name="Kohler A."/>
            <person name="Barry K."/>
            <person name="Baskaran P."/>
            <person name="Daum C."/>
            <person name="Fauchery L."/>
            <person name="Ihrmark K."/>
            <person name="Kuo A."/>
            <person name="LaButti K."/>
            <person name="Lipzen A."/>
            <person name="Morin E."/>
            <person name="Grigoriev I.V."/>
            <person name="Henrissat B."/>
            <person name="Lindahl B."/>
            <person name="Martin F."/>
        </authorList>
    </citation>
    <scope>NUCLEOTIDE SEQUENCE</scope>
    <source>
        <strain evidence="1">JB14</strain>
    </source>
</reference>
<sequence length="162" mass="18598">SQKCKRRQQIASIMLDLAHRNHNTAGIELWSFVLKAVTALKSDGMSDEESDDGNGSDGPNRKVLDIDFRHPDFQELLQKVDCVPKMAPQIFNRSGRKYMRRVHVEVIEQRVPPPDLPVSFYRAEYLAKIKRGEVLPVTFGVDEYPVSRYFILPKAIFVLLKI</sequence>
<accession>A0A6A4GC01</accession>
<dbReference type="EMBL" id="ML770750">
    <property type="protein sequence ID" value="KAE9383036.1"/>
    <property type="molecule type" value="Genomic_DNA"/>
</dbReference>